<gene>
    <name evidence="1" type="ORF">JBS370_LOCUS22428</name>
</gene>
<reference evidence="1" key="1">
    <citation type="submission" date="2021-02" db="EMBL/GenBank/DDBJ databases">
        <authorList>
            <person name="Nowell W R."/>
        </authorList>
    </citation>
    <scope>NUCLEOTIDE SEQUENCE</scope>
</reference>
<organism evidence="1 2">
    <name type="scientific">Rotaria sordida</name>
    <dbReference type="NCBI Taxonomy" id="392033"/>
    <lineage>
        <taxon>Eukaryota</taxon>
        <taxon>Metazoa</taxon>
        <taxon>Spiralia</taxon>
        <taxon>Gnathifera</taxon>
        <taxon>Rotifera</taxon>
        <taxon>Eurotatoria</taxon>
        <taxon>Bdelloidea</taxon>
        <taxon>Philodinida</taxon>
        <taxon>Philodinidae</taxon>
        <taxon>Rotaria</taxon>
    </lineage>
</organism>
<accession>A0A819JA20</accession>
<dbReference type="Pfam" id="PF07173">
    <property type="entry name" value="GRDP-like"/>
    <property type="match status" value="1"/>
</dbReference>
<dbReference type="EMBL" id="CAJOBD010003131">
    <property type="protein sequence ID" value="CAF3930471.1"/>
    <property type="molecule type" value="Genomic_DNA"/>
</dbReference>
<dbReference type="AlphaFoldDB" id="A0A819JA20"/>
<dbReference type="InterPro" id="IPR009836">
    <property type="entry name" value="GRDP-like"/>
</dbReference>
<comment type="caution">
    <text evidence="1">The sequence shown here is derived from an EMBL/GenBank/DDBJ whole genome shotgun (WGS) entry which is preliminary data.</text>
</comment>
<dbReference type="PANTHER" id="PTHR34365">
    <property type="entry name" value="ENOLASE (DUF1399)"/>
    <property type="match status" value="1"/>
</dbReference>
<evidence type="ECO:0000313" key="1">
    <source>
        <dbReference type="EMBL" id="CAF3930471.1"/>
    </source>
</evidence>
<dbReference type="Proteomes" id="UP000663836">
    <property type="component" value="Unassembled WGS sequence"/>
</dbReference>
<proteinExistence type="predicted"/>
<evidence type="ECO:0000313" key="2">
    <source>
        <dbReference type="Proteomes" id="UP000663836"/>
    </source>
</evidence>
<sequence>MSKHQFGTISGFLQHPNLSSDITIKLSVDIANNAHQLLRLLEKAVQFQEQWQQSTILKQMITRYYRFMQLKASHPPNLLLIPTLDIELVWQTHLLRPKMYKVDCLRLFGRVIDRSLLMTEVEQFFKEQALRDTCQLYEQHFGEQYCPLPPTDGKQGFISNISFQNYMRKSMGIYRYSYWDDTYFEFSSQSPKDYENPFSFTEADIIIDIQWLDMCQQFIIWHSHMQEPLKYAADCIRIVGYVIDHAPWSMIEDDVTKKTREQMEDIWKEEFEINIMTDHLYNTAHRGADWYDDY</sequence>
<dbReference type="PANTHER" id="PTHR34365:SF7">
    <property type="entry name" value="GLYCINE-RICH DOMAIN-CONTAINING PROTEIN 1"/>
    <property type="match status" value="1"/>
</dbReference>
<protein>
    <submittedName>
        <fullName evidence="1">Uncharacterized protein</fullName>
    </submittedName>
</protein>
<name>A0A819JA20_9BILA</name>